<evidence type="ECO:0000259" key="15">
    <source>
        <dbReference type="Pfam" id="PF07715"/>
    </source>
</evidence>
<comment type="caution">
    <text evidence="16">The sequence shown here is derived from an EMBL/GenBank/DDBJ whole genome shotgun (WGS) entry which is preliminary data.</text>
</comment>
<dbReference type="GO" id="GO:0006826">
    <property type="term" value="P:iron ion transport"/>
    <property type="evidence" value="ECO:0007669"/>
    <property type="project" value="UniProtKB-KW"/>
</dbReference>
<keyword evidence="3 11" id="KW-1134">Transmembrane beta strand</keyword>
<dbReference type="InterPro" id="IPR039426">
    <property type="entry name" value="TonB-dep_rcpt-like"/>
</dbReference>
<accession>A0A2G4YW70</accession>
<protein>
    <recommendedName>
        <fullName evidence="18">TonB-dependent receptor</fullName>
    </recommendedName>
</protein>
<keyword evidence="17" id="KW-1185">Reference proteome</keyword>
<dbReference type="OrthoDB" id="127311at2"/>
<keyword evidence="7" id="KW-0406">Ion transport</keyword>
<feature type="domain" description="TonB-dependent receptor-like beta-barrel" evidence="14">
    <location>
        <begin position="293"/>
        <end position="676"/>
    </location>
</feature>
<evidence type="ECO:0000256" key="12">
    <source>
        <dbReference type="RuleBase" id="RU003357"/>
    </source>
</evidence>
<proteinExistence type="inferred from homology"/>
<comment type="subcellular location">
    <subcellularLocation>
        <location evidence="1 11">Cell outer membrane</location>
        <topology evidence="1 11">Multi-pass membrane protein</topology>
    </subcellularLocation>
</comment>
<evidence type="ECO:0000256" key="2">
    <source>
        <dbReference type="ARBA" id="ARBA00022448"/>
    </source>
</evidence>
<keyword evidence="6" id="KW-0408">Iron</keyword>
<evidence type="ECO:0000256" key="4">
    <source>
        <dbReference type="ARBA" id="ARBA00022496"/>
    </source>
</evidence>
<dbReference type="PANTHER" id="PTHR32552">
    <property type="entry name" value="FERRICHROME IRON RECEPTOR-RELATED"/>
    <property type="match status" value="1"/>
</dbReference>
<keyword evidence="10 11" id="KW-0998">Cell outer membrane</keyword>
<keyword evidence="13" id="KW-0732">Signal</keyword>
<dbReference type="CDD" id="cd01347">
    <property type="entry name" value="ligand_gated_channel"/>
    <property type="match status" value="1"/>
</dbReference>
<feature type="domain" description="TonB-dependent receptor plug" evidence="15">
    <location>
        <begin position="50"/>
        <end position="156"/>
    </location>
</feature>
<evidence type="ECO:0000313" key="17">
    <source>
        <dbReference type="Proteomes" id="UP000229730"/>
    </source>
</evidence>
<name>A0A2G4YW70_9PROT</name>
<comment type="similarity">
    <text evidence="11 12">Belongs to the TonB-dependent receptor family.</text>
</comment>
<keyword evidence="4" id="KW-0410">Iron transport</keyword>
<keyword evidence="8 12" id="KW-0798">TonB box</keyword>
<organism evidence="16 17">
    <name type="scientific">Paremcibacter congregatus</name>
    <dbReference type="NCBI Taxonomy" id="2043170"/>
    <lineage>
        <taxon>Bacteria</taxon>
        <taxon>Pseudomonadati</taxon>
        <taxon>Pseudomonadota</taxon>
        <taxon>Alphaproteobacteria</taxon>
        <taxon>Emcibacterales</taxon>
        <taxon>Emcibacteraceae</taxon>
        <taxon>Paremcibacter</taxon>
    </lineage>
</organism>
<evidence type="ECO:0000256" key="5">
    <source>
        <dbReference type="ARBA" id="ARBA00022692"/>
    </source>
</evidence>
<dbReference type="PANTHER" id="PTHR32552:SF81">
    <property type="entry name" value="TONB-DEPENDENT OUTER MEMBRANE RECEPTOR"/>
    <property type="match status" value="1"/>
</dbReference>
<dbReference type="InterPro" id="IPR012910">
    <property type="entry name" value="Plug_dom"/>
</dbReference>
<keyword evidence="5 11" id="KW-0812">Transmembrane</keyword>
<dbReference type="InterPro" id="IPR000531">
    <property type="entry name" value="Beta-barrel_TonB"/>
</dbReference>
<evidence type="ECO:0008006" key="18">
    <source>
        <dbReference type="Google" id="ProtNLM"/>
    </source>
</evidence>
<dbReference type="SUPFAM" id="SSF56935">
    <property type="entry name" value="Porins"/>
    <property type="match status" value="1"/>
</dbReference>
<gene>
    <name evidence="16" type="ORF">CRD36_01510</name>
</gene>
<evidence type="ECO:0000256" key="7">
    <source>
        <dbReference type="ARBA" id="ARBA00023065"/>
    </source>
</evidence>
<feature type="signal peptide" evidence="13">
    <location>
        <begin position="1"/>
        <end position="26"/>
    </location>
</feature>
<reference evidence="16 17" key="1">
    <citation type="submission" date="2017-10" db="EMBL/GenBank/DDBJ databases">
        <title>Frigbacter circumglobatus gen. nov. sp. nov., isolated from sediment cultured in situ.</title>
        <authorList>
            <person name="Zhao Z."/>
        </authorList>
    </citation>
    <scope>NUCLEOTIDE SEQUENCE [LARGE SCALE GENOMIC DNA]</scope>
    <source>
        <strain evidence="16 17">ZYL</strain>
    </source>
</reference>
<dbReference type="Pfam" id="PF07715">
    <property type="entry name" value="Plug"/>
    <property type="match status" value="1"/>
</dbReference>
<evidence type="ECO:0000256" key="8">
    <source>
        <dbReference type="ARBA" id="ARBA00023077"/>
    </source>
</evidence>
<evidence type="ECO:0000256" key="6">
    <source>
        <dbReference type="ARBA" id="ARBA00023004"/>
    </source>
</evidence>
<evidence type="ECO:0000256" key="11">
    <source>
        <dbReference type="PROSITE-ProRule" id="PRU01360"/>
    </source>
</evidence>
<evidence type="ECO:0000256" key="9">
    <source>
        <dbReference type="ARBA" id="ARBA00023136"/>
    </source>
</evidence>
<dbReference type="FunCoup" id="A0A2G4YW70">
    <property type="interactions" value="5"/>
</dbReference>
<evidence type="ECO:0000256" key="1">
    <source>
        <dbReference type="ARBA" id="ARBA00004571"/>
    </source>
</evidence>
<dbReference type="PROSITE" id="PS52016">
    <property type="entry name" value="TONB_DEPENDENT_REC_3"/>
    <property type="match status" value="1"/>
</dbReference>
<feature type="chain" id="PRO_5013761049" description="TonB-dependent receptor" evidence="13">
    <location>
        <begin position="27"/>
        <end position="710"/>
    </location>
</feature>
<dbReference type="InParanoid" id="A0A2G4YW70"/>
<evidence type="ECO:0000313" key="16">
    <source>
        <dbReference type="EMBL" id="PHZ86584.1"/>
    </source>
</evidence>
<evidence type="ECO:0000256" key="13">
    <source>
        <dbReference type="SAM" id="SignalP"/>
    </source>
</evidence>
<keyword evidence="2 11" id="KW-0813">Transport</keyword>
<sequence>MSNIINRGLIATTALFLSLPAPVAFSAVENADLLTLEEVVVTSRKREESLQTVPDSVTAFDSLAIENAGIDDVQDFIDLTPNISMRETFRAGVTFITIRGITTGQQGWAPATYVVDGVQAGSLDAINQGALMDIERIEVLKGPQGALYGAGAIAGAINVVTKKPTNEMEYAANASYARGNDIKLSGSVSGPLVEDKVLFRIGGYYRNTDGLIKSTDGDGLDFEEQVSVKGRLIFDLEDITIDLRGSYSDITSGVAAQELVANEGLIDVFDTPAAPGPARGIIGEEKREFVEFSAKVDWETEAGTLTSVTGYSDINQDLFGSATWQKGSGIGLFGHFGDPADPFVDQFQDLMDNFETFTQDVRFTSDADQPFRWMVGMSYMDRQVVNLLSVGGVLQGRERVEANLVRFLNRPDVRNDKAWGIYGQANYDLTDKLELSVALRYDKNDFDTTQYTDLTLSTPVPTPDGLTTLTATNDKWQPKAQLSYQWNDDIMTYLSYAEGFRYGFFNTGNLTASESTKNFEFGFKTMLANGRVRMNGAIFHIDYSDQQFTSIIGEAPFRLTTNVPESDINGGELEIVALLSEGLELSGGLGITDAKLKGGLRSPSTPDYSVNLALNYTVQVTDDWEAHARVDYRRQGSFILIDGVGTRFEIGEKDYVNARLKFRTGNWGIGAFVDNLFDERQANDFGFIGFGYIRSNSLPRSYGIEVNMHF</sequence>
<evidence type="ECO:0000256" key="10">
    <source>
        <dbReference type="ARBA" id="ARBA00023237"/>
    </source>
</evidence>
<keyword evidence="9 11" id="KW-0472">Membrane</keyword>
<dbReference type="Gene3D" id="2.40.170.20">
    <property type="entry name" value="TonB-dependent receptor, beta-barrel domain"/>
    <property type="match status" value="1"/>
</dbReference>
<dbReference type="GO" id="GO:0009279">
    <property type="term" value="C:cell outer membrane"/>
    <property type="evidence" value="ECO:0007669"/>
    <property type="project" value="UniProtKB-SubCell"/>
</dbReference>
<dbReference type="EMBL" id="PDEM01000007">
    <property type="protein sequence ID" value="PHZ86584.1"/>
    <property type="molecule type" value="Genomic_DNA"/>
</dbReference>
<evidence type="ECO:0000256" key="3">
    <source>
        <dbReference type="ARBA" id="ARBA00022452"/>
    </source>
</evidence>
<dbReference type="Proteomes" id="UP000229730">
    <property type="component" value="Unassembled WGS sequence"/>
</dbReference>
<dbReference type="AlphaFoldDB" id="A0A2G4YW70"/>
<dbReference type="Pfam" id="PF00593">
    <property type="entry name" value="TonB_dep_Rec_b-barrel"/>
    <property type="match status" value="1"/>
</dbReference>
<dbReference type="InterPro" id="IPR036942">
    <property type="entry name" value="Beta-barrel_TonB_sf"/>
</dbReference>
<dbReference type="RefSeq" id="WP_099470960.1">
    <property type="nucleotide sequence ID" value="NZ_CP041025.1"/>
</dbReference>
<evidence type="ECO:0000259" key="14">
    <source>
        <dbReference type="Pfam" id="PF00593"/>
    </source>
</evidence>